<keyword evidence="4 7" id="KW-0812">Transmembrane</keyword>
<dbReference type="Proteomes" id="UP001596495">
    <property type="component" value="Unassembled WGS sequence"/>
</dbReference>
<protein>
    <submittedName>
        <fullName evidence="8">DUF350 domain-containing protein</fullName>
    </submittedName>
</protein>
<evidence type="ECO:0000256" key="6">
    <source>
        <dbReference type="ARBA" id="ARBA00023136"/>
    </source>
</evidence>
<dbReference type="EMBL" id="JBHTBX010000001">
    <property type="protein sequence ID" value="MFC7432904.1"/>
    <property type="molecule type" value="Genomic_DNA"/>
</dbReference>
<comment type="similarity">
    <text evidence="2">Belongs to the UPF0719 family.</text>
</comment>
<dbReference type="InterPro" id="IPR007140">
    <property type="entry name" value="DUF350"/>
</dbReference>
<evidence type="ECO:0000256" key="4">
    <source>
        <dbReference type="ARBA" id="ARBA00022692"/>
    </source>
</evidence>
<evidence type="ECO:0000256" key="1">
    <source>
        <dbReference type="ARBA" id="ARBA00004651"/>
    </source>
</evidence>
<evidence type="ECO:0000256" key="5">
    <source>
        <dbReference type="ARBA" id="ARBA00022989"/>
    </source>
</evidence>
<evidence type="ECO:0000256" key="7">
    <source>
        <dbReference type="SAM" id="Phobius"/>
    </source>
</evidence>
<reference evidence="9" key="1">
    <citation type="journal article" date="2019" name="Int. J. Syst. Evol. Microbiol.">
        <title>The Global Catalogue of Microorganisms (GCM) 10K type strain sequencing project: providing services to taxonomists for standard genome sequencing and annotation.</title>
        <authorList>
            <consortium name="The Broad Institute Genomics Platform"/>
            <consortium name="The Broad Institute Genome Sequencing Center for Infectious Disease"/>
            <person name="Wu L."/>
            <person name="Ma J."/>
        </authorList>
    </citation>
    <scope>NUCLEOTIDE SEQUENCE [LARGE SCALE GENOMIC DNA]</scope>
    <source>
        <strain evidence="9">CCUG 54518</strain>
    </source>
</reference>
<feature type="transmembrane region" description="Helical" evidence="7">
    <location>
        <begin position="112"/>
        <end position="134"/>
    </location>
</feature>
<evidence type="ECO:0000313" key="9">
    <source>
        <dbReference type="Proteomes" id="UP001596495"/>
    </source>
</evidence>
<evidence type="ECO:0000256" key="3">
    <source>
        <dbReference type="ARBA" id="ARBA00022475"/>
    </source>
</evidence>
<name>A0ABW2R6P8_9BURK</name>
<feature type="transmembrane region" description="Helical" evidence="7">
    <location>
        <begin position="52"/>
        <end position="73"/>
    </location>
</feature>
<sequence>MNHRVEDRHVPAFALYFIAGLALITLATAIFVRLTPFPEMELIAQGNQAAAWVFLGTVIGFALPVASAIAHSVSLVDMLSWTVLGLLVQYLAHLAIRMLLPGFVQGVRDGVTSLGIASAGLSVSVGLVNAASLVF</sequence>
<comment type="subcellular location">
    <subcellularLocation>
        <location evidence="1">Cell membrane</location>
        <topology evidence="1">Multi-pass membrane protein</topology>
    </subcellularLocation>
</comment>
<keyword evidence="9" id="KW-1185">Reference proteome</keyword>
<dbReference type="RefSeq" id="WP_382252957.1">
    <property type="nucleotide sequence ID" value="NZ_JBHTBX010000001.1"/>
</dbReference>
<dbReference type="PANTHER" id="PTHR40043:SF1">
    <property type="entry name" value="UPF0719 INNER MEMBRANE PROTEIN YJFL"/>
    <property type="match status" value="1"/>
</dbReference>
<organism evidence="8 9">
    <name type="scientific">Hydrogenophaga bisanensis</name>
    <dbReference type="NCBI Taxonomy" id="439611"/>
    <lineage>
        <taxon>Bacteria</taxon>
        <taxon>Pseudomonadati</taxon>
        <taxon>Pseudomonadota</taxon>
        <taxon>Betaproteobacteria</taxon>
        <taxon>Burkholderiales</taxon>
        <taxon>Comamonadaceae</taxon>
        <taxon>Hydrogenophaga</taxon>
    </lineage>
</organism>
<keyword evidence="5 7" id="KW-1133">Transmembrane helix</keyword>
<keyword evidence="3" id="KW-1003">Cell membrane</keyword>
<accession>A0ABW2R6P8</accession>
<evidence type="ECO:0000256" key="2">
    <source>
        <dbReference type="ARBA" id="ARBA00005779"/>
    </source>
</evidence>
<keyword evidence="6 7" id="KW-0472">Membrane</keyword>
<feature type="transmembrane region" description="Helical" evidence="7">
    <location>
        <begin position="12"/>
        <end position="32"/>
    </location>
</feature>
<feature type="transmembrane region" description="Helical" evidence="7">
    <location>
        <begin position="79"/>
        <end position="100"/>
    </location>
</feature>
<proteinExistence type="inferred from homology"/>
<dbReference type="PANTHER" id="PTHR40043">
    <property type="entry name" value="UPF0719 INNER MEMBRANE PROTEIN YJFL"/>
    <property type="match status" value="1"/>
</dbReference>
<dbReference type="Pfam" id="PF03994">
    <property type="entry name" value="DUF350"/>
    <property type="match status" value="1"/>
</dbReference>
<evidence type="ECO:0000313" key="8">
    <source>
        <dbReference type="EMBL" id="MFC7432904.1"/>
    </source>
</evidence>
<comment type="caution">
    <text evidence="8">The sequence shown here is derived from an EMBL/GenBank/DDBJ whole genome shotgun (WGS) entry which is preliminary data.</text>
</comment>
<gene>
    <name evidence="8" type="ORF">ACFQNJ_00055</name>
</gene>